<evidence type="ECO:0000313" key="3">
    <source>
        <dbReference type="Proteomes" id="UP000614350"/>
    </source>
</evidence>
<evidence type="ECO:0000256" key="1">
    <source>
        <dbReference type="SAM" id="MobiDB-lite"/>
    </source>
</evidence>
<comment type="caution">
    <text evidence="2">The sequence shown here is derived from an EMBL/GenBank/DDBJ whole genome shotgun (WGS) entry which is preliminary data.</text>
</comment>
<accession>A0A834KRW5</accession>
<feature type="compositionally biased region" description="Acidic residues" evidence="1">
    <location>
        <begin position="15"/>
        <end position="26"/>
    </location>
</feature>
<feature type="compositionally biased region" description="Polar residues" evidence="1">
    <location>
        <begin position="1"/>
        <end position="12"/>
    </location>
</feature>
<keyword evidence="3" id="KW-1185">Reference proteome</keyword>
<feature type="compositionally biased region" description="Acidic residues" evidence="1">
    <location>
        <begin position="94"/>
        <end position="126"/>
    </location>
</feature>
<proteinExistence type="predicted"/>
<feature type="region of interest" description="Disordered" evidence="1">
    <location>
        <begin position="93"/>
        <end position="145"/>
    </location>
</feature>
<dbReference type="EMBL" id="JACSEA010000001">
    <property type="protein sequence ID" value="KAF7411772.1"/>
    <property type="molecule type" value="Genomic_DNA"/>
</dbReference>
<protein>
    <submittedName>
        <fullName evidence="2">Uncharacterized protein</fullName>
    </submittedName>
</protein>
<name>A0A834KRW5_VESVU</name>
<evidence type="ECO:0000313" key="2">
    <source>
        <dbReference type="EMBL" id="KAF7411772.1"/>
    </source>
</evidence>
<reference evidence="2" key="1">
    <citation type="journal article" date="2020" name="G3 (Bethesda)">
        <title>High-Quality Assemblies for Three Invasive Social Wasps from the &lt;i&gt;Vespula&lt;/i&gt; Genus.</title>
        <authorList>
            <person name="Harrop T.W.R."/>
            <person name="Guhlin J."/>
            <person name="McLaughlin G.M."/>
            <person name="Permina E."/>
            <person name="Stockwell P."/>
            <person name="Gilligan J."/>
            <person name="Le Lec M.F."/>
            <person name="Gruber M.A.M."/>
            <person name="Quinn O."/>
            <person name="Lovegrove M."/>
            <person name="Duncan E.J."/>
            <person name="Remnant E.J."/>
            <person name="Van Eeckhoven J."/>
            <person name="Graham B."/>
            <person name="Knapp R.A."/>
            <person name="Langford K.W."/>
            <person name="Kronenberg Z."/>
            <person name="Press M.O."/>
            <person name="Eacker S.M."/>
            <person name="Wilson-Rankin E.E."/>
            <person name="Purcell J."/>
            <person name="Lester P.J."/>
            <person name="Dearden P.K."/>
        </authorList>
    </citation>
    <scope>NUCLEOTIDE SEQUENCE</scope>
    <source>
        <strain evidence="2">Marl-1</strain>
    </source>
</reference>
<feature type="region of interest" description="Disordered" evidence="1">
    <location>
        <begin position="1"/>
        <end position="28"/>
    </location>
</feature>
<sequence length="145" mass="16292">MDRSAGSTAWSSDENKEEEEEEEDDGEKLRLKLDLSRCFWDGQRFTVEKEGEAKDDEEEKGPFVTLQLLFRGVAAAVTAVAAAVAVCCLQNADADVEEEGEEEEEEEVEEEEEEEEEEVEEEEEEGNVGRGIKNRVEKMTGLSLP</sequence>
<dbReference type="AlphaFoldDB" id="A0A834KRW5"/>
<gene>
    <name evidence="2" type="ORF">HZH66_000668</name>
</gene>
<dbReference type="Proteomes" id="UP000614350">
    <property type="component" value="Unassembled WGS sequence"/>
</dbReference>
<organism evidence="2 3">
    <name type="scientific">Vespula vulgaris</name>
    <name type="common">Yellow jacket</name>
    <name type="synonym">Wasp</name>
    <dbReference type="NCBI Taxonomy" id="7454"/>
    <lineage>
        <taxon>Eukaryota</taxon>
        <taxon>Metazoa</taxon>
        <taxon>Ecdysozoa</taxon>
        <taxon>Arthropoda</taxon>
        <taxon>Hexapoda</taxon>
        <taxon>Insecta</taxon>
        <taxon>Pterygota</taxon>
        <taxon>Neoptera</taxon>
        <taxon>Endopterygota</taxon>
        <taxon>Hymenoptera</taxon>
        <taxon>Apocrita</taxon>
        <taxon>Aculeata</taxon>
        <taxon>Vespoidea</taxon>
        <taxon>Vespidae</taxon>
        <taxon>Vespinae</taxon>
        <taxon>Vespula</taxon>
    </lineage>
</organism>